<feature type="coiled-coil region" evidence="1">
    <location>
        <begin position="610"/>
        <end position="637"/>
    </location>
</feature>
<organism evidence="3 4">
    <name type="scientific">Chlamydomonas eustigma</name>
    <dbReference type="NCBI Taxonomy" id="1157962"/>
    <lineage>
        <taxon>Eukaryota</taxon>
        <taxon>Viridiplantae</taxon>
        <taxon>Chlorophyta</taxon>
        <taxon>core chlorophytes</taxon>
        <taxon>Chlorophyceae</taxon>
        <taxon>CS clade</taxon>
        <taxon>Chlamydomonadales</taxon>
        <taxon>Chlamydomonadaceae</taxon>
        <taxon>Chlamydomonas</taxon>
    </lineage>
</organism>
<dbReference type="AlphaFoldDB" id="A0A250WPN8"/>
<accession>A0A250WPN8</accession>
<keyword evidence="1" id="KW-0175">Coiled coil</keyword>
<keyword evidence="4" id="KW-1185">Reference proteome</keyword>
<name>A0A250WPN8_9CHLO</name>
<feature type="non-terminal residue" evidence="3">
    <location>
        <position position="892"/>
    </location>
</feature>
<evidence type="ECO:0000256" key="2">
    <source>
        <dbReference type="SAM" id="MobiDB-lite"/>
    </source>
</evidence>
<reference evidence="3 4" key="1">
    <citation type="submission" date="2017-08" db="EMBL/GenBank/DDBJ databases">
        <title>Acidophilic green algal genome provides insights into adaptation to an acidic environment.</title>
        <authorList>
            <person name="Hirooka S."/>
            <person name="Hirose Y."/>
            <person name="Kanesaki Y."/>
            <person name="Higuchi S."/>
            <person name="Fujiwara T."/>
            <person name="Onuma R."/>
            <person name="Era A."/>
            <person name="Ohbayashi R."/>
            <person name="Uzuka A."/>
            <person name="Nozaki H."/>
            <person name="Yoshikawa H."/>
            <person name="Miyagishima S.Y."/>
        </authorList>
    </citation>
    <scope>NUCLEOTIDE SEQUENCE [LARGE SCALE GENOMIC DNA]</scope>
    <source>
        <strain evidence="3 4">NIES-2499</strain>
    </source>
</reference>
<evidence type="ECO:0000256" key="1">
    <source>
        <dbReference type="SAM" id="Coils"/>
    </source>
</evidence>
<dbReference type="STRING" id="1157962.A0A250WPN8"/>
<dbReference type="OrthoDB" id="10600055at2759"/>
<protein>
    <submittedName>
        <fullName evidence="3">Uncharacterized protein</fullName>
    </submittedName>
</protein>
<gene>
    <name evidence="3" type="ORF">CEUSTIGMA_g269.t1</name>
</gene>
<comment type="caution">
    <text evidence="3">The sequence shown here is derived from an EMBL/GenBank/DDBJ whole genome shotgun (WGS) entry which is preliminary data.</text>
</comment>
<feature type="region of interest" description="Disordered" evidence="2">
    <location>
        <begin position="286"/>
        <end position="315"/>
    </location>
</feature>
<sequence length="892" mass="100573">MREQENFADKRLTRRLEQQVAAADVRAEFERKCSEEAERRLREFIRIRASSVATSERSTTSIHIPHVTTFHGSSEQGTSSVKSLPAHAAAVIKLSDSYAIIDPVKSSPEAEAEKKKAHLAPTRMPLALFDSASSPSEAGSFEVPSSGDAEYYQNFRGDQNLSINEAPKLSTGGAMTVEHPAETRSQHILQARTWQQHVTEPSVEIPHASVPSFAPAHNPAAGISVLQETIPSHSHGQYRINNVPLSWREAAFQCTTADEPMQPYFTDSTPSSHIRAYHATLSPRLTQHSPQLPEGSPYSTAPAPLSQGGQSLRAESPQELHELLQYQQRLLLTYQQHLRQVEHRTMAWLPHNFHEQDNTQEELALRQEPHRYALKQQDRHQPSQYSPAPLQYSPACLENDSMMLKPIMWVPGSCQVNEYGAELEAKIMYAASEIQQLRKCFLDLETKLRGQQQLDGLRGASRHNPHDSNSNRHVQVLERLLRQSNTSRLELQAAVGKLEQRCKQLELQVVKQGPKQEAVAVAPEVSEQVQEQGNVLAAVQRRCLALEDQLQHLLASRDVLLAEGERLKQQLRDMGRAHMPSSGSAAAASPLLEREQQMERQQLLVHLSETSQLKDVISDLQASRTELEEQLSALHANHRVQEQGTLAELATVRVLHEALSRQHATLCEEHAATVRKRDVLSLLLDSQALASAEERKQWLHDLEQRIASEVALRKDVEDRFASEVALRKDVEDRFASEVALRKDVEDRFASEVALRKDAEDRFASEVALRKDVEDRFASEVALRKDVEDRFASEVALRKDVEDQFASEVALRKDVEDRFASEVALRKDVEDRFASEVALRKDVEDRFASEVALRKDVEDRFASEVALRKDVEDRFASEVVLRKDAEDRFASEV</sequence>
<dbReference type="Proteomes" id="UP000232323">
    <property type="component" value="Unassembled WGS sequence"/>
</dbReference>
<dbReference type="EMBL" id="BEGY01000001">
    <property type="protein sequence ID" value="GAX72814.1"/>
    <property type="molecule type" value="Genomic_DNA"/>
</dbReference>
<evidence type="ECO:0000313" key="4">
    <source>
        <dbReference type="Proteomes" id="UP000232323"/>
    </source>
</evidence>
<evidence type="ECO:0000313" key="3">
    <source>
        <dbReference type="EMBL" id="GAX72814.1"/>
    </source>
</evidence>
<proteinExistence type="predicted"/>